<name>A0ABT7MUS4_9MICO</name>
<dbReference type="RefSeq" id="WP_286286403.1">
    <property type="nucleotide sequence ID" value="NZ_JASXSZ010000001.1"/>
</dbReference>
<keyword evidence="3" id="KW-1185">Reference proteome</keyword>
<dbReference type="EMBL" id="JASXSZ010000001">
    <property type="protein sequence ID" value="MDL9978207.1"/>
    <property type="molecule type" value="Genomic_DNA"/>
</dbReference>
<reference evidence="2 3" key="1">
    <citation type="submission" date="2023-06" db="EMBL/GenBank/DDBJ databases">
        <title>Microbacterium sp. nov., isolated from a waste landfill.</title>
        <authorList>
            <person name="Wen W."/>
        </authorList>
    </citation>
    <scope>NUCLEOTIDE SEQUENCE [LARGE SCALE GENOMIC DNA]</scope>
    <source>
        <strain evidence="2 3">ASV49</strain>
    </source>
</reference>
<evidence type="ECO:0000313" key="3">
    <source>
        <dbReference type="Proteomes" id="UP001235064"/>
    </source>
</evidence>
<comment type="caution">
    <text evidence="2">The sequence shown here is derived from an EMBL/GenBank/DDBJ whole genome shotgun (WGS) entry which is preliminary data.</text>
</comment>
<organism evidence="2 3">
    <name type="scientific">Microbacterium candidum</name>
    <dbReference type="NCBI Taxonomy" id="3041922"/>
    <lineage>
        <taxon>Bacteria</taxon>
        <taxon>Bacillati</taxon>
        <taxon>Actinomycetota</taxon>
        <taxon>Actinomycetes</taxon>
        <taxon>Micrococcales</taxon>
        <taxon>Microbacteriaceae</taxon>
        <taxon>Microbacterium</taxon>
    </lineage>
</organism>
<dbReference type="InterPro" id="IPR036689">
    <property type="entry name" value="ESAT-6-like_sf"/>
</dbReference>
<gene>
    <name evidence="2" type="ORF">QSV35_02575</name>
</gene>
<evidence type="ECO:0000313" key="2">
    <source>
        <dbReference type="EMBL" id="MDL9978207.1"/>
    </source>
</evidence>
<dbReference type="Proteomes" id="UP001235064">
    <property type="component" value="Unassembled WGS sequence"/>
</dbReference>
<feature type="region of interest" description="Disordered" evidence="1">
    <location>
        <begin position="94"/>
        <end position="116"/>
    </location>
</feature>
<protein>
    <recommendedName>
        <fullName evidence="4">WXG100 family type VII secretion target</fullName>
    </recommendedName>
</protein>
<accession>A0ABT7MUS4</accession>
<proteinExistence type="predicted"/>
<sequence>MSDLILDLQRLDQLHRDLQAVIDEFKNASDFSHDVAHATGDDHLADKVRDFADRWNDKRKNMTESVEGLQKAVGAITENFTKVDQGLAKALEDGASKQAAANPSGRSATGHGRPAI</sequence>
<dbReference type="SUPFAM" id="SSF140453">
    <property type="entry name" value="EsxAB dimer-like"/>
    <property type="match status" value="1"/>
</dbReference>
<evidence type="ECO:0008006" key="4">
    <source>
        <dbReference type="Google" id="ProtNLM"/>
    </source>
</evidence>
<evidence type="ECO:0000256" key="1">
    <source>
        <dbReference type="SAM" id="MobiDB-lite"/>
    </source>
</evidence>